<dbReference type="OrthoDB" id="5984572at2759"/>
<evidence type="ECO:0000313" key="4">
    <source>
        <dbReference type="EMBL" id="KRT78865.1"/>
    </source>
</evidence>
<dbReference type="AlphaFoldDB" id="A0A0T6AUW4"/>
<dbReference type="InterPro" id="IPR017245">
    <property type="entry name" value="BLOC-1_complex_su-3"/>
</dbReference>
<feature type="region of interest" description="Disordered" evidence="3">
    <location>
        <begin position="1"/>
        <end position="32"/>
    </location>
</feature>
<evidence type="ECO:0000256" key="3">
    <source>
        <dbReference type="SAM" id="MobiDB-lite"/>
    </source>
</evidence>
<dbReference type="PANTHER" id="PTHR31974">
    <property type="entry name" value="BIOGENESIS OF LYSOSOME-RELATED ORGANELLES COMPLEX 1 SUBUNIT 3"/>
    <property type="match status" value="1"/>
</dbReference>
<accession>A0A0T6AUW4</accession>
<feature type="non-terminal residue" evidence="4">
    <location>
        <position position="134"/>
    </location>
</feature>
<name>A0A0T6AUW4_9SCAR</name>
<evidence type="ECO:0000256" key="1">
    <source>
        <dbReference type="ARBA" id="ARBA00008942"/>
    </source>
</evidence>
<protein>
    <recommendedName>
        <fullName evidence="2">Biogenesis of lysosome-related organelles complex 1 subunit 3</fullName>
    </recommendedName>
</protein>
<comment type="similarity">
    <text evidence="1">Belongs to the BLOC1S3 family.</text>
</comment>
<comment type="caution">
    <text evidence="4">The sequence shown here is derived from an EMBL/GenBank/DDBJ whole genome shotgun (WGS) entry which is preliminary data.</text>
</comment>
<evidence type="ECO:0000313" key="5">
    <source>
        <dbReference type="Proteomes" id="UP000051574"/>
    </source>
</evidence>
<gene>
    <name evidence="4" type="ORF">AMK59_7985</name>
</gene>
<dbReference type="GO" id="GO:0031083">
    <property type="term" value="C:BLOC-1 complex"/>
    <property type="evidence" value="ECO:0007669"/>
    <property type="project" value="TreeGrafter"/>
</dbReference>
<proteinExistence type="inferred from homology"/>
<keyword evidence="5" id="KW-1185">Reference proteome</keyword>
<reference evidence="4 5" key="1">
    <citation type="submission" date="2015-09" db="EMBL/GenBank/DDBJ databases">
        <title>Draft genome of the scarab beetle Oryctes borbonicus.</title>
        <authorList>
            <person name="Meyer J.M."/>
            <person name="Markov G.V."/>
            <person name="Baskaran P."/>
            <person name="Herrmann M."/>
            <person name="Sommer R.J."/>
            <person name="Roedelsperger C."/>
        </authorList>
    </citation>
    <scope>NUCLEOTIDE SEQUENCE [LARGE SCALE GENOMIC DNA]</scope>
    <source>
        <strain evidence="4">OB123</strain>
        <tissue evidence="4">Whole animal</tissue>
    </source>
</reference>
<dbReference type="Proteomes" id="UP000051574">
    <property type="component" value="Unassembled WGS sequence"/>
</dbReference>
<dbReference type="Pfam" id="PF15753">
    <property type="entry name" value="BLOC1S3"/>
    <property type="match status" value="1"/>
</dbReference>
<evidence type="ECO:0000256" key="2">
    <source>
        <dbReference type="ARBA" id="ARBA00019581"/>
    </source>
</evidence>
<feature type="region of interest" description="Disordered" evidence="3">
    <location>
        <begin position="44"/>
        <end position="71"/>
    </location>
</feature>
<dbReference type="PANTHER" id="PTHR31974:SF2">
    <property type="entry name" value="BIOGENESIS OF LYSOSOME-RELATED ORGANELLES COMPLEX 1 SUBUNIT 3"/>
    <property type="match status" value="1"/>
</dbReference>
<organism evidence="4 5">
    <name type="scientific">Oryctes borbonicus</name>
    <dbReference type="NCBI Taxonomy" id="1629725"/>
    <lineage>
        <taxon>Eukaryota</taxon>
        <taxon>Metazoa</taxon>
        <taxon>Ecdysozoa</taxon>
        <taxon>Arthropoda</taxon>
        <taxon>Hexapoda</taxon>
        <taxon>Insecta</taxon>
        <taxon>Pterygota</taxon>
        <taxon>Neoptera</taxon>
        <taxon>Endopterygota</taxon>
        <taxon>Coleoptera</taxon>
        <taxon>Polyphaga</taxon>
        <taxon>Scarabaeiformia</taxon>
        <taxon>Scarabaeidae</taxon>
        <taxon>Dynastinae</taxon>
        <taxon>Oryctes</taxon>
    </lineage>
</organism>
<dbReference type="EMBL" id="LJIG01022760">
    <property type="protein sequence ID" value="KRT78865.1"/>
    <property type="molecule type" value="Genomic_DNA"/>
</dbReference>
<sequence length="134" mass="14812">MSLKNPVIVSGEAPETDSEDEAPIPTETPEKHVTVHGAVILGEDSESEYESESRESAVEAIPSDTHQPRQDKACNSLLHRKLKECNLKLRWDLEVFTQSNINDASKTLETLEKDLVNSQLTVQAAITSLQMLNA</sequence>